<evidence type="ECO:0000313" key="3">
    <source>
        <dbReference type="Proteomes" id="UP000198784"/>
    </source>
</evidence>
<keyword evidence="1" id="KW-0812">Transmembrane</keyword>
<dbReference type="RefSeq" id="WP_212632986.1">
    <property type="nucleotide sequence ID" value="NZ_FOWX01000042.1"/>
</dbReference>
<evidence type="ECO:0000313" key="2">
    <source>
        <dbReference type="EMBL" id="SFQ21722.1"/>
    </source>
</evidence>
<dbReference type="AlphaFoldDB" id="A0A1I5WPK8"/>
<keyword evidence="1" id="KW-0472">Membrane</keyword>
<dbReference type="EMBL" id="FOWX01000042">
    <property type="protein sequence ID" value="SFQ21722.1"/>
    <property type="molecule type" value="Genomic_DNA"/>
</dbReference>
<keyword evidence="1" id="KW-1133">Transmembrane helix</keyword>
<reference evidence="3" key="1">
    <citation type="submission" date="2016-10" db="EMBL/GenBank/DDBJ databases">
        <authorList>
            <person name="Varghese N."/>
            <person name="Submissions S."/>
        </authorList>
    </citation>
    <scope>NUCLEOTIDE SEQUENCE [LARGE SCALE GENOMIC DNA]</scope>
    <source>
        <strain evidence="3">DSM 17834</strain>
    </source>
</reference>
<evidence type="ECO:0000256" key="1">
    <source>
        <dbReference type="SAM" id="Phobius"/>
    </source>
</evidence>
<gene>
    <name evidence="2" type="ORF">SAMN05216190_14217</name>
</gene>
<protein>
    <submittedName>
        <fullName evidence="2">Uncharacterized protein</fullName>
    </submittedName>
</protein>
<sequence>MIFIAWVVYSWVTAPYFGPTTLPADIEIPLQFKIGVRAVEVGMSLVWMYFNYTQIIKPIRQTGQPNTLGLLGIGFFFAIFWDPAMSWIQQGCVYNPCAVSMGFLSAEIPGWLSPRAHLLLEPLVAWTGGIQTF</sequence>
<dbReference type="Proteomes" id="UP000198784">
    <property type="component" value="Unassembled WGS sequence"/>
</dbReference>
<dbReference type="InterPro" id="IPR033459">
    <property type="entry name" value="AveC-like"/>
</dbReference>
<name>A0A1I5WPK8_9PSED</name>
<proteinExistence type="predicted"/>
<accession>A0A1I5WPK8</accession>
<organism evidence="2 3">
    <name type="scientific">Pseudomonas borbori</name>
    <dbReference type="NCBI Taxonomy" id="289003"/>
    <lineage>
        <taxon>Bacteria</taxon>
        <taxon>Pseudomonadati</taxon>
        <taxon>Pseudomonadota</taxon>
        <taxon>Gammaproteobacteria</taxon>
        <taxon>Pseudomonadales</taxon>
        <taxon>Pseudomonadaceae</taxon>
        <taxon>Pseudomonas</taxon>
    </lineage>
</organism>
<dbReference type="Pfam" id="PF17198">
    <property type="entry name" value="AveC_like"/>
    <property type="match status" value="1"/>
</dbReference>
<feature type="transmembrane region" description="Helical" evidence="1">
    <location>
        <begin position="67"/>
        <end position="88"/>
    </location>
</feature>
<keyword evidence="3" id="KW-1185">Reference proteome</keyword>
<dbReference type="STRING" id="289003.SAMN05216190_14217"/>